<keyword evidence="2" id="KW-1185">Reference proteome</keyword>
<gene>
    <name evidence="1" type="ORF">ROH8110_02163</name>
</gene>
<dbReference type="EMBL" id="FWFU01000002">
    <property type="protein sequence ID" value="SLN40439.1"/>
    <property type="molecule type" value="Genomic_DNA"/>
</dbReference>
<organism evidence="1 2">
    <name type="scientific">Roseovarius halotolerans</name>
    <dbReference type="NCBI Taxonomy" id="505353"/>
    <lineage>
        <taxon>Bacteria</taxon>
        <taxon>Pseudomonadati</taxon>
        <taxon>Pseudomonadota</taxon>
        <taxon>Alphaproteobacteria</taxon>
        <taxon>Rhodobacterales</taxon>
        <taxon>Roseobacteraceae</taxon>
        <taxon>Roseovarius</taxon>
    </lineage>
</organism>
<dbReference type="Proteomes" id="UP000193207">
    <property type="component" value="Unassembled WGS sequence"/>
</dbReference>
<dbReference type="AlphaFoldDB" id="A0A1X6Z550"/>
<accession>A0A1X6Z550</accession>
<evidence type="ECO:0000313" key="2">
    <source>
        <dbReference type="Proteomes" id="UP000193207"/>
    </source>
</evidence>
<name>A0A1X6Z550_9RHOB</name>
<proteinExistence type="predicted"/>
<reference evidence="1 2" key="1">
    <citation type="submission" date="2017-03" db="EMBL/GenBank/DDBJ databases">
        <authorList>
            <person name="Afonso C.L."/>
            <person name="Miller P.J."/>
            <person name="Scott M.A."/>
            <person name="Spackman E."/>
            <person name="Goraichik I."/>
            <person name="Dimitrov K.M."/>
            <person name="Suarez D.L."/>
            <person name="Swayne D.E."/>
        </authorList>
    </citation>
    <scope>NUCLEOTIDE SEQUENCE [LARGE SCALE GENOMIC DNA]</scope>
    <source>
        <strain evidence="1 2">CECT 8110</strain>
    </source>
</reference>
<sequence>MIKNLKNSFLGRRIHRLSRDPLFGAPLRALARLLRHDGANPAYWSRANRHHNRAQRAALARFEADTGNQS</sequence>
<protein>
    <submittedName>
        <fullName evidence="1">Uncharacterized protein</fullName>
    </submittedName>
</protein>
<evidence type="ECO:0000313" key="1">
    <source>
        <dbReference type="EMBL" id="SLN40439.1"/>
    </source>
</evidence>